<evidence type="ECO:0000313" key="4">
    <source>
        <dbReference type="Proteomes" id="UP000051672"/>
    </source>
</evidence>
<sequence>MDATLDQNQSVVLAQSRLTFDDYVLQKIANQCAQEVDGILGMDGNMVDSISETFGNERLSKGISVEVDENQVTYDMSAILSYDADARAVFKALCHHVETKVKQMTGLQVLELNLHVSDMMTRREWQKANS</sequence>
<protein>
    <recommendedName>
        <fullName evidence="2">Stress response regulator gls24 homolog</fullName>
    </recommendedName>
</protein>
<dbReference type="PANTHER" id="PTHR34297">
    <property type="entry name" value="HYPOTHETICAL CYTOSOLIC PROTEIN-RELATED"/>
    <property type="match status" value="1"/>
</dbReference>
<dbReference type="Proteomes" id="UP000051672">
    <property type="component" value="Unassembled WGS sequence"/>
</dbReference>
<dbReference type="PANTHER" id="PTHR34297:SF3">
    <property type="entry name" value="ALKALINE SHOCK PROTEIN 23"/>
    <property type="match status" value="1"/>
</dbReference>
<proteinExistence type="inferred from homology"/>
<dbReference type="OrthoDB" id="9808942at2"/>
<dbReference type="RefSeq" id="WP_057894274.1">
    <property type="nucleotide sequence ID" value="NZ_AYZQ01000002.1"/>
</dbReference>
<accession>A0A0R2AX46</accession>
<evidence type="ECO:0000256" key="2">
    <source>
        <dbReference type="ARBA" id="ARBA00039575"/>
    </source>
</evidence>
<organism evidence="3 4">
    <name type="scientific">Lacticaseibacillus brantae DSM 23927</name>
    <dbReference type="NCBI Taxonomy" id="1423727"/>
    <lineage>
        <taxon>Bacteria</taxon>
        <taxon>Bacillati</taxon>
        <taxon>Bacillota</taxon>
        <taxon>Bacilli</taxon>
        <taxon>Lactobacillales</taxon>
        <taxon>Lactobacillaceae</taxon>
        <taxon>Lacticaseibacillus</taxon>
    </lineage>
</organism>
<dbReference type="PATRIC" id="fig|1423727.3.peg.987"/>
<dbReference type="STRING" id="1423727.FC34_GL000980"/>
<evidence type="ECO:0000256" key="1">
    <source>
        <dbReference type="ARBA" id="ARBA00005721"/>
    </source>
</evidence>
<gene>
    <name evidence="3" type="ORF">FC34_GL000980</name>
</gene>
<reference evidence="3 4" key="1">
    <citation type="journal article" date="2015" name="Genome Announc.">
        <title>Expanding the biotechnology potential of lactobacilli through comparative genomics of 213 strains and associated genera.</title>
        <authorList>
            <person name="Sun Z."/>
            <person name="Harris H.M."/>
            <person name="McCann A."/>
            <person name="Guo C."/>
            <person name="Argimon S."/>
            <person name="Zhang W."/>
            <person name="Yang X."/>
            <person name="Jeffery I.B."/>
            <person name="Cooney J.C."/>
            <person name="Kagawa T.F."/>
            <person name="Liu W."/>
            <person name="Song Y."/>
            <person name="Salvetti E."/>
            <person name="Wrobel A."/>
            <person name="Rasinkangas P."/>
            <person name="Parkhill J."/>
            <person name="Rea M.C."/>
            <person name="O'Sullivan O."/>
            <person name="Ritari J."/>
            <person name="Douillard F.P."/>
            <person name="Paul Ross R."/>
            <person name="Yang R."/>
            <person name="Briner A.E."/>
            <person name="Felis G.E."/>
            <person name="de Vos W.M."/>
            <person name="Barrangou R."/>
            <person name="Klaenhammer T.R."/>
            <person name="Caufield P.W."/>
            <person name="Cui Y."/>
            <person name="Zhang H."/>
            <person name="O'Toole P.W."/>
        </authorList>
    </citation>
    <scope>NUCLEOTIDE SEQUENCE [LARGE SCALE GENOMIC DNA]</scope>
    <source>
        <strain evidence="3 4">DSM 23927</strain>
    </source>
</reference>
<dbReference type="Pfam" id="PF03780">
    <property type="entry name" value="Asp23"/>
    <property type="match status" value="1"/>
</dbReference>
<comment type="caution">
    <text evidence="3">The sequence shown here is derived from an EMBL/GenBank/DDBJ whole genome shotgun (WGS) entry which is preliminary data.</text>
</comment>
<dbReference type="EMBL" id="AYZQ01000002">
    <property type="protein sequence ID" value="KRM71998.1"/>
    <property type="molecule type" value="Genomic_DNA"/>
</dbReference>
<name>A0A0R2AX46_9LACO</name>
<evidence type="ECO:0000313" key="3">
    <source>
        <dbReference type="EMBL" id="KRM71998.1"/>
    </source>
</evidence>
<dbReference type="InterPro" id="IPR005531">
    <property type="entry name" value="Asp23"/>
</dbReference>
<keyword evidence="4" id="KW-1185">Reference proteome</keyword>
<dbReference type="AlphaFoldDB" id="A0A0R2AX46"/>
<comment type="similarity">
    <text evidence="1">Belongs to the asp23 family.</text>
</comment>